<comment type="caution">
    <text evidence="1">The sequence shown here is derived from an EMBL/GenBank/DDBJ whole genome shotgun (WGS) entry which is preliminary data.</text>
</comment>
<protein>
    <submittedName>
        <fullName evidence="1">Uncharacterized protein</fullName>
    </submittedName>
</protein>
<dbReference type="EMBL" id="JAVFWL010000002">
    <property type="protein sequence ID" value="KAK6735717.1"/>
    <property type="molecule type" value="Genomic_DNA"/>
</dbReference>
<evidence type="ECO:0000313" key="2">
    <source>
        <dbReference type="Proteomes" id="UP001303046"/>
    </source>
</evidence>
<gene>
    <name evidence="1" type="primary">Necator_chrII.g6550</name>
    <name evidence="1" type="ORF">RB195_018757</name>
</gene>
<name>A0ABR1CDB5_NECAM</name>
<dbReference type="Proteomes" id="UP001303046">
    <property type="component" value="Unassembled WGS sequence"/>
</dbReference>
<reference evidence="1 2" key="1">
    <citation type="submission" date="2023-08" db="EMBL/GenBank/DDBJ databases">
        <title>A Necator americanus chromosomal reference genome.</title>
        <authorList>
            <person name="Ilik V."/>
            <person name="Petrzelkova K.J."/>
            <person name="Pardy F."/>
            <person name="Fuh T."/>
            <person name="Niatou-Singa F.S."/>
            <person name="Gouil Q."/>
            <person name="Baker L."/>
            <person name="Ritchie M.E."/>
            <person name="Jex A.R."/>
            <person name="Gazzola D."/>
            <person name="Li H."/>
            <person name="Toshio Fujiwara R."/>
            <person name="Zhan B."/>
            <person name="Aroian R.V."/>
            <person name="Pafco B."/>
            <person name="Schwarz E.M."/>
        </authorList>
    </citation>
    <scope>NUCLEOTIDE SEQUENCE [LARGE SCALE GENOMIC DNA]</scope>
    <source>
        <strain evidence="1 2">Aroian</strain>
        <tissue evidence="1">Whole animal</tissue>
    </source>
</reference>
<proteinExistence type="predicted"/>
<sequence length="203" mass="22757">MNNALKKKYGNKPTNRAKIVQKLINLPAAKNDADSCMNTFDKIRMLMNQMVSAGQNIPQMQDAMWTEKILEKFPYTIVKNVLVTIQDQDEVKIEDVMDHLEKEINAKKNIKSGEGERGTRTSRVAWPRRRDCCLAGGLPLTTPDGSAELVCKTIGGVRYGGWQLMDDITPSDWMSSICNEKWAVSCSAVYGGVISKDDRLEKV</sequence>
<organism evidence="1 2">
    <name type="scientific">Necator americanus</name>
    <name type="common">Human hookworm</name>
    <dbReference type="NCBI Taxonomy" id="51031"/>
    <lineage>
        <taxon>Eukaryota</taxon>
        <taxon>Metazoa</taxon>
        <taxon>Ecdysozoa</taxon>
        <taxon>Nematoda</taxon>
        <taxon>Chromadorea</taxon>
        <taxon>Rhabditida</taxon>
        <taxon>Rhabditina</taxon>
        <taxon>Rhabditomorpha</taxon>
        <taxon>Strongyloidea</taxon>
        <taxon>Ancylostomatidae</taxon>
        <taxon>Bunostominae</taxon>
        <taxon>Necator</taxon>
    </lineage>
</organism>
<keyword evidence="2" id="KW-1185">Reference proteome</keyword>
<accession>A0ABR1CDB5</accession>
<evidence type="ECO:0000313" key="1">
    <source>
        <dbReference type="EMBL" id="KAK6735717.1"/>
    </source>
</evidence>